<gene>
    <name evidence="1" type="ORF">MYSEV_281</name>
</gene>
<dbReference type="RefSeq" id="YP_008003798.1">
    <property type="nucleotide sequence ID" value="NC_021246.1"/>
</dbReference>
<dbReference type="KEGG" id="vg:15613903"/>
<organism evidence="1 2">
    <name type="scientific">Mythimna separata entomopoxvirus 'L'</name>
    <dbReference type="NCBI Taxonomy" id="1293572"/>
    <lineage>
        <taxon>Viruses</taxon>
        <taxon>Varidnaviria</taxon>
        <taxon>Bamfordvirae</taxon>
        <taxon>Nucleocytoviricota</taxon>
        <taxon>Pokkesviricetes</taxon>
        <taxon>Chitovirales</taxon>
        <taxon>Poxviridae</taxon>
        <taxon>Entomopoxvirinae</taxon>
        <taxon>Betaentomopoxvirus</taxon>
        <taxon>Betaentomopoxvirus mseparata</taxon>
        <taxon>Mythimna separata entomopoxvirus</taxon>
    </lineage>
</organism>
<dbReference type="EMBL" id="HF679134">
    <property type="protein sequence ID" value="CCU56479.1"/>
    <property type="molecule type" value="Genomic_DNA"/>
</dbReference>
<keyword evidence="2" id="KW-1185">Reference proteome</keyword>
<dbReference type="OrthoDB" id="9432at10239"/>
<accession>A0A916KQJ1</accession>
<dbReference type="Proteomes" id="UP000792671">
    <property type="component" value="Genome"/>
</dbReference>
<dbReference type="GeneID" id="15613903"/>
<evidence type="ECO:0000313" key="1">
    <source>
        <dbReference type="EMBL" id="CCU56479.1"/>
    </source>
</evidence>
<protein>
    <submittedName>
        <fullName evidence="1">Uncharacterized protein</fullName>
    </submittedName>
</protein>
<name>A0A916KQJ1_9POXV</name>
<sequence>MELIRINHGSSAKGYNLEDSDTDIIEFSKCSKKKFYDHITKLKNNQEKIINSVKKTPEGDLVKSDIFTGLTGIYYGDYYYLAVFGNKNNIKDESLYNFIKKLGKIRMPIILKTMSKIDSEPKKKKQQPKNLLMILFNLAYIDYWIKYNEYPECIKMPGILNNDKKNLYDRLIKKKNKEDVDDDDIKEIDKYRNYIISIIDQFPFPEDRYDILDSIIDYMRHDKELFIYE</sequence>
<proteinExistence type="predicted"/>
<reference evidence="1 2" key="1">
    <citation type="journal article" date="2013" name="J. Virol.">
        <title>New Insights into the Evolution of Entomopoxvirinae from the Complete Genome Sequences of Four Entomopoxviruses Infecting Adoxophyes honmai, Choristoneura biennis, Choristoneura rosaceana, and Mythimna separata.</title>
        <authorList>
            <person name="Theze J."/>
            <person name="Takatsuka J."/>
            <person name="Li Z."/>
            <person name="Gallais J."/>
            <person name="Doucet D."/>
            <person name="Arif B."/>
            <person name="Nakai M."/>
            <person name="Herniou E.A."/>
        </authorList>
    </citation>
    <scope>NUCLEOTIDE SEQUENCE [LARGE SCALE GENOMIC DNA]</scope>
</reference>
<evidence type="ECO:0000313" key="2">
    <source>
        <dbReference type="Proteomes" id="UP000792671"/>
    </source>
</evidence>